<evidence type="ECO:0000256" key="1">
    <source>
        <dbReference type="SAM" id="MobiDB-lite"/>
    </source>
</evidence>
<protein>
    <submittedName>
        <fullName evidence="3">Uncharacterized protein</fullName>
    </submittedName>
</protein>
<dbReference type="KEGG" id="agm:DCE93_12205"/>
<dbReference type="Proteomes" id="UP000244729">
    <property type="component" value="Chromosome"/>
</dbReference>
<evidence type="ECO:0000256" key="2">
    <source>
        <dbReference type="SAM" id="Phobius"/>
    </source>
</evidence>
<dbReference type="EMBL" id="CP028913">
    <property type="protein sequence ID" value="AWB96317.1"/>
    <property type="molecule type" value="Genomic_DNA"/>
</dbReference>
<accession>A0A2S0WY89</accession>
<evidence type="ECO:0000313" key="3">
    <source>
        <dbReference type="EMBL" id="AWB96317.1"/>
    </source>
</evidence>
<keyword evidence="2" id="KW-0812">Transmembrane</keyword>
<feature type="transmembrane region" description="Helical" evidence="2">
    <location>
        <begin position="61"/>
        <end position="80"/>
    </location>
</feature>
<feature type="transmembrane region" description="Helical" evidence="2">
    <location>
        <begin position="114"/>
        <end position="135"/>
    </location>
</feature>
<feature type="region of interest" description="Disordered" evidence="1">
    <location>
        <begin position="174"/>
        <end position="195"/>
    </location>
</feature>
<reference evidence="3 4" key="1">
    <citation type="submission" date="2018-04" db="EMBL/GenBank/DDBJ databases">
        <authorList>
            <person name="Li J."/>
        </authorList>
    </citation>
    <scope>NUCLEOTIDE SEQUENCE [LARGE SCALE GENOMIC DNA]</scope>
    <source>
        <strain evidence="4">30A</strain>
    </source>
</reference>
<feature type="transmembrane region" description="Helical" evidence="2">
    <location>
        <begin position="86"/>
        <end position="107"/>
    </location>
</feature>
<proteinExistence type="predicted"/>
<keyword evidence="2" id="KW-0472">Membrane</keyword>
<evidence type="ECO:0000313" key="4">
    <source>
        <dbReference type="Proteomes" id="UP000244729"/>
    </source>
</evidence>
<feature type="transmembrane region" description="Helical" evidence="2">
    <location>
        <begin position="30"/>
        <end position="49"/>
    </location>
</feature>
<sequence>MLGTTWAASLRGLMSTIAGVSSTVEWSGTFVQILAPAAVVGGLYGWAEHLRRFDGPPWRRWFALAPLLFGLAGLTGVATWSDAGAAAVMGLALTVIAAVGGVALSGTGPLWSRLLGGLLAIVPVVVFVTVLPGAAGPAFALARPRGAWLTVYFAALLTVYCLAGSIPFRRAPRGRRVTGRAGPSARLPAEASADR</sequence>
<feature type="transmembrane region" description="Helical" evidence="2">
    <location>
        <begin position="147"/>
        <end position="166"/>
    </location>
</feature>
<dbReference type="AlphaFoldDB" id="A0A2S0WY89"/>
<gene>
    <name evidence="3" type="ORF">DCE93_12205</name>
</gene>
<organism evidence="3 4">
    <name type="scientific">Agromyces badenianii</name>
    <dbReference type="NCBI Taxonomy" id="2080742"/>
    <lineage>
        <taxon>Bacteria</taxon>
        <taxon>Bacillati</taxon>
        <taxon>Actinomycetota</taxon>
        <taxon>Actinomycetes</taxon>
        <taxon>Micrococcales</taxon>
        <taxon>Microbacteriaceae</taxon>
        <taxon>Agromyces</taxon>
    </lineage>
</organism>
<name>A0A2S0WY89_9MICO</name>
<keyword evidence="2" id="KW-1133">Transmembrane helix</keyword>
<keyword evidence="4" id="KW-1185">Reference proteome</keyword>